<reference evidence="1 2" key="1">
    <citation type="submission" date="2014-04" db="EMBL/GenBank/DDBJ databases">
        <authorList>
            <consortium name="DOE Joint Genome Institute"/>
            <person name="Kuo A."/>
            <person name="Ruytinx J."/>
            <person name="Rineau F."/>
            <person name="Colpaert J."/>
            <person name="Kohler A."/>
            <person name="Nagy L.G."/>
            <person name="Floudas D."/>
            <person name="Copeland A."/>
            <person name="Barry K.W."/>
            <person name="Cichocki N."/>
            <person name="Veneault-Fourrey C."/>
            <person name="LaButti K."/>
            <person name="Lindquist E.A."/>
            <person name="Lipzen A."/>
            <person name="Lundell T."/>
            <person name="Morin E."/>
            <person name="Murat C."/>
            <person name="Sun H."/>
            <person name="Tunlid A."/>
            <person name="Henrissat B."/>
            <person name="Grigoriev I.V."/>
            <person name="Hibbett D.S."/>
            <person name="Martin F."/>
            <person name="Nordberg H.P."/>
            <person name="Cantor M.N."/>
            <person name="Hua S.X."/>
        </authorList>
    </citation>
    <scope>NUCLEOTIDE SEQUENCE [LARGE SCALE GENOMIC DNA]</scope>
    <source>
        <strain evidence="1 2">UH-Slu-Lm8-n1</strain>
    </source>
</reference>
<keyword evidence="2" id="KW-1185">Reference proteome</keyword>
<proteinExistence type="predicted"/>
<evidence type="ECO:0000313" key="2">
    <source>
        <dbReference type="Proteomes" id="UP000054485"/>
    </source>
</evidence>
<evidence type="ECO:0000313" key="1">
    <source>
        <dbReference type="EMBL" id="KIK45353.1"/>
    </source>
</evidence>
<protein>
    <submittedName>
        <fullName evidence="1">Uncharacterized protein</fullName>
    </submittedName>
</protein>
<accession>A0A0D0BQI1</accession>
<gene>
    <name evidence="1" type="ORF">CY34DRAFT_801712</name>
</gene>
<dbReference type="EMBL" id="KN835174">
    <property type="protein sequence ID" value="KIK45353.1"/>
    <property type="molecule type" value="Genomic_DNA"/>
</dbReference>
<dbReference type="Proteomes" id="UP000054485">
    <property type="component" value="Unassembled WGS sequence"/>
</dbReference>
<sequence length="74" mass="8430">MTATAMSIFQLHDPSNSNQRYWICQVYKLYHTTMDGTFIIAMLGDDLRSCNISVISAKHHANHCISCIGDPERR</sequence>
<dbReference type="AlphaFoldDB" id="A0A0D0BQI1"/>
<dbReference type="HOGENOM" id="CLU_2689463_0_0_1"/>
<organism evidence="1 2">
    <name type="scientific">Suillus luteus UH-Slu-Lm8-n1</name>
    <dbReference type="NCBI Taxonomy" id="930992"/>
    <lineage>
        <taxon>Eukaryota</taxon>
        <taxon>Fungi</taxon>
        <taxon>Dikarya</taxon>
        <taxon>Basidiomycota</taxon>
        <taxon>Agaricomycotina</taxon>
        <taxon>Agaricomycetes</taxon>
        <taxon>Agaricomycetidae</taxon>
        <taxon>Boletales</taxon>
        <taxon>Suillineae</taxon>
        <taxon>Suillaceae</taxon>
        <taxon>Suillus</taxon>
    </lineage>
</organism>
<name>A0A0D0BQI1_9AGAM</name>
<reference evidence="2" key="2">
    <citation type="submission" date="2015-01" db="EMBL/GenBank/DDBJ databases">
        <title>Evolutionary Origins and Diversification of the Mycorrhizal Mutualists.</title>
        <authorList>
            <consortium name="DOE Joint Genome Institute"/>
            <consortium name="Mycorrhizal Genomics Consortium"/>
            <person name="Kohler A."/>
            <person name="Kuo A."/>
            <person name="Nagy L.G."/>
            <person name="Floudas D."/>
            <person name="Copeland A."/>
            <person name="Barry K.W."/>
            <person name="Cichocki N."/>
            <person name="Veneault-Fourrey C."/>
            <person name="LaButti K."/>
            <person name="Lindquist E.A."/>
            <person name="Lipzen A."/>
            <person name="Lundell T."/>
            <person name="Morin E."/>
            <person name="Murat C."/>
            <person name="Riley R."/>
            <person name="Ohm R."/>
            <person name="Sun H."/>
            <person name="Tunlid A."/>
            <person name="Henrissat B."/>
            <person name="Grigoriev I.V."/>
            <person name="Hibbett D.S."/>
            <person name="Martin F."/>
        </authorList>
    </citation>
    <scope>NUCLEOTIDE SEQUENCE [LARGE SCALE GENOMIC DNA]</scope>
    <source>
        <strain evidence="2">UH-Slu-Lm8-n1</strain>
    </source>
</reference>
<dbReference type="InParanoid" id="A0A0D0BQI1"/>